<proteinExistence type="inferred from homology"/>
<evidence type="ECO:0000256" key="10">
    <source>
        <dbReference type="ARBA" id="ARBA00023180"/>
    </source>
</evidence>
<feature type="active site" evidence="14">
    <location>
        <position position="253"/>
    </location>
</feature>
<evidence type="ECO:0000256" key="3">
    <source>
        <dbReference type="ARBA" id="ARBA00008891"/>
    </source>
</evidence>
<dbReference type="Pfam" id="PF01095">
    <property type="entry name" value="Pectinesterase"/>
    <property type="match status" value="1"/>
</dbReference>
<evidence type="ECO:0000256" key="9">
    <source>
        <dbReference type="ARBA" id="ARBA00023085"/>
    </source>
</evidence>
<reference evidence="17" key="1">
    <citation type="submission" date="2017-07" db="EMBL/GenBank/DDBJ databases">
        <title>Taro Niue Genome Assembly and Annotation.</title>
        <authorList>
            <person name="Atibalentja N."/>
            <person name="Keating K."/>
            <person name="Fields C.J."/>
        </authorList>
    </citation>
    <scope>NUCLEOTIDE SEQUENCE</scope>
    <source>
        <strain evidence="17">Niue_2</strain>
        <tissue evidence="17">Leaf</tissue>
    </source>
</reference>
<keyword evidence="11" id="KW-0961">Cell wall biogenesis/degradation</keyword>
<evidence type="ECO:0000256" key="5">
    <source>
        <dbReference type="ARBA" id="ARBA00022512"/>
    </source>
</evidence>
<feature type="domain" description="Pectinesterase catalytic" evidence="16">
    <location>
        <begin position="102"/>
        <end position="394"/>
    </location>
</feature>
<dbReference type="OrthoDB" id="2019149at2759"/>
<keyword evidence="9 15" id="KW-0063">Aspartyl esterase</keyword>
<dbReference type="GO" id="GO:0030599">
    <property type="term" value="F:pectinesterase activity"/>
    <property type="evidence" value="ECO:0007669"/>
    <property type="project" value="UniProtKB-UniRule"/>
</dbReference>
<dbReference type="InterPro" id="IPR012334">
    <property type="entry name" value="Pectin_lyas_fold"/>
</dbReference>
<dbReference type="InterPro" id="IPR000070">
    <property type="entry name" value="Pectinesterase_cat"/>
</dbReference>
<dbReference type="AlphaFoldDB" id="A0A843UII2"/>
<organism evidence="17 18">
    <name type="scientific">Colocasia esculenta</name>
    <name type="common">Wild taro</name>
    <name type="synonym">Arum esculentum</name>
    <dbReference type="NCBI Taxonomy" id="4460"/>
    <lineage>
        <taxon>Eukaryota</taxon>
        <taxon>Viridiplantae</taxon>
        <taxon>Streptophyta</taxon>
        <taxon>Embryophyta</taxon>
        <taxon>Tracheophyta</taxon>
        <taxon>Spermatophyta</taxon>
        <taxon>Magnoliopsida</taxon>
        <taxon>Liliopsida</taxon>
        <taxon>Araceae</taxon>
        <taxon>Aroideae</taxon>
        <taxon>Colocasieae</taxon>
        <taxon>Colocasia</taxon>
    </lineage>
</organism>
<comment type="similarity">
    <text evidence="3">Belongs to the pectinesterase family.</text>
</comment>
<evidence type="ECO:0000313" key="17">
    <source>
        <dbReference type="EMBL" id="MQL83201.1"/>
    </source>
</evidence>
<dbReference type="FunFam" id="2.160.20.10:FF:000033">
    <property type="entry name" value="Pectinesterase"/>
    <property type="match status" value="1"/>
</dbReference>
<evidence type="ECO:0000256" key="6">
    <source>
        <dbReference type="ARBA" id="ARBA00022525"/>
    </source>
</evidence>
<keyword evidence="8 15" id="KW-0378">Hydrolase</keyword>
<keyword evidence="18" id="KW-1185">Reference proteome</keyword>
<dbReference type="SUPFAM" id="SSF51126">
    <property type="entry name" value="Pectin lyase-like"/>
    <property type="match status" value="1"/>
</dbReference>
<evidence type="ECO:0000259" key="16">
    <source>
        <dbReference type="Pfam" id="PF01095"/>
    </source>
</evidence>
<comment type="caution">
    <text evidence="17">The sequence shown here is derived from an EMBL/GenBank/DDBJ whole genome shotgun (WGS) entry which is preliminary data.</text>
</comment>
<keyword evidence="5" id="KW-0134">Cell wall</keyword>
<evidence type="ECO:0000256" key="4">
    <source>
        <dbReference type="ARBA" id="ARBA00013229"/>
    </source>
</evidence>
<gene>
    <name evidence="17" type="ORF">Taro_015678</name>
</gene>
<comment type="function">
    <text evidence="13">Acts in the modification of cell walls via demethylesterification of cell wall pectin.</text>
</comment>
<keyword evidence="10" id="KW-0325">Glycoprotein</keyword>
<evidence type="ECO:0000256" key="11">
    <source>
        <dbReference type="ARBA" id="ARBA00023316"/>
    </source>
</evidence>
<comment type="catalytic activity">
    <reaction evidence="12 15">
        <text>[(1-&gt;4)-alpha-D-galacturonosyl methyl ester](n) + n H2O = [(1-&gt;4)-alpha-D-galacturonosyl](n) + n methanol + n H(+)</text>
        <dbReference type="Rhea" id="RHEA:22380"/>
        <dbReference type="Rhea" id="RHEA-COMP:14570"/>
        <dbReference type="Rhea" id="RHEA-COMP:14573"/>
        <dbReference type="ChEBI" id="CHEBI:15377"/>
        <dbReference type="ChEBI" id="CHEBI:15378"/>
        <dbReference type="ChEBI" id="CHEBI:17790"/>
        <dbReference type="ChEBI" id="CHEBI:140522"/>
        <dbReference type="ChEBI" id="CHEBI:140523"/>
        <dbReference type="EC" id="3.1.1.11"/>
    </reaction>
</comment>
<evidence type="ECO:0000256" key="14">
    <source>
        <dbReference type="PROSITE-ProRule" id="PRU10040"/>
    </source>
</evidence>
<protein>
    <recommendedName>
        <fullName evidence="4 15">Pectinesterase</fullName>
        <ecNumber evidence="4 15">3.1.1.11</ecNumber>
    </recommendedName>
</protein>
<dbReference type="InterPro" id="IPR033131">
    <property type="entry name" value="Pectinesterase_Asp_AS"/>
</dbReference>
<dbReference type="InterPro" id="IPR011050">
    <property type="entry name" value="Pectin_lyase_fold/virulence"/>
</dbReference>
<accession>A0A843UII2</accession>
<evidence type="ECO:0000256" key="8">
    <source>
        <dbReference type="ARBA" id="ARBA00022801"/>
    </source>
</evidence>
<dbReference type="PANTHER" id="PTHR31321">
    <property type="entry name" value="ACYL-COA THIOESTER HYDROLASE YBHC-RELATED"/>
    <property type="match status" value="1"/>
</dbReference>
<evidence type="ECO:0000313" key="18">
    <source>
        <dbReference type="Proteomes" id="UP000652761"/>
    </source>
</evidence>
<evidence type="ECO:0000256" key="15">
    <source>
        <dbReference type="RuleBase" id="RU000589"/>
    </source>
</evidence>
<sequence length="401" mass="43768">MDLMGSPVILLSAVFVALLSIHAVVFSPWCLQWLSSDQETDILTYQFSPFALPELDFPRLLSAFGGRHHHSGSSSVSNQTICDDFPLGIPPPDTNTTTTLCVDRRGCCNFTSVQSAVDSINATSQKRTVIWINKGIYFEKVRIPSTKPNITLQGQGLYSTAIVWNDTANSSGGTYFSASVSVFAANFIAKNISFMNVAPMPKPGDIGAQAVAVRIGGDQAAFWGCGFFGAQDTLLDDRGRHYFKECFIQGSIDFIFGNGRSLYENCELNSIATPVPAGQRLVDGAIAASGRAAAEENSGFSFVNCTVGGTGRIWLGRAWKLYARVVYAFTFMSNIVAPEGWNDLNDPSRDQLIFFGEYMCSGPGSIMTERVPYAQRLNDTQAVPFFNISYIDGDQWLQPFA</sequence>
<keyword evidence="7" id="KW-0732">Signal</keyword>
<dbReference type="PROSITE" id="PS00503">
    <property type="entry name" value="PECTINESTERASE_2"/>
    <property type="match status" value="1"/>
</dbReference>
<dbReference type="EC" id="3.1.1.11" evidence="4 15"/>
<dbReference type="PANTHER" id="PTHR31321:SF33">
    <property type="entry name" value="PECTINESTERASE 8-RELATED"/>
    <property type="match status" value="1"/>
</dbReference>
<dbReference type="Proteomes" id="UP000652761">
    <property type="component" value="Unassembled WGS sequence"/>
</dbReference>
<evidence type="ECO:0000256" key="2">
    <source>
        <dbReference type="ARBA" id="ARBA00005184"/>
    </source>
</evidence>
<evidence type="ECO:0000256" key="1">
    <source>
        <dbReference type="ARBA" id="ARBA00004191"/>
    </source>
</evidence>
<comment type="pathway">
    <text evidence="2 15">Glycan metabolism; pectin degradation; 2-dehydro-3-deoxy-D-gluconate from pectin: step 1/5.</text>
</comment>
<dbReference type="Gene3D" id="2.160.20.10">
    <property type="entry name" value="Single-stranded right-handed beta-helix, Pectin lyase-like"/>
    <property type="match status" value="1"/>
</dbReference>
<name>A0A843UII2_COLES</name>
<dbReference type="GO" id="GO:0042545">
    <property type="term" value="P:cell wall modification"/>
    <property type="evidence" value="ECO:0007669"/>
    <property type="project" value="UniProtKB-UniRule"/>
</dbReference>
<evidence type="ECO:0000256" key="7">
    <source>
        <dbReference type="ARBA" id="ARBA00022729"/>
    </source>
</evidence>
<evidence type="ECO:0000256" key="13">
    <source>
        <dbReference type="ARBA" id="ARBA00057335"/>
    </source>
</evidence>
<comment type="subcellular location">
    <subcellularLocation>
        <location evidence="1">Secreted</location>
        <location evidence="1">Cell wall</location>
    </subcellularLocation>
</comment>
<keyword evidence="6" id="KW-0964">Secreted</keyword>
<dbReference type="UniPathway" id="UPA00545">
    <property type="reaction ID" value="UER00823"/>
</dbReference>
<dbReference type="GO" id="GO:0045490">
    <property type="term" value="P:pectin catabolic process"/>
    <property type="evidence" value="ECO:0007669"/>
    <property type="project" value="UniProtKB-UniRule"/>
</dbReference>
<dbReference type="EMBL" id="NMUH01000681">
    <property type="protein sequence ID" value="MQL83201.1"/>
    <property type="molecule type" value="Genomic_DNA"/>
</dbReference>
<evidence type="ECO:0000256" key="12">
    <source>
        <dbReference type="ARBA" id="ARBA00047928"/>
    </source>
</evidence>